<dbReference type="GO" id="GO:0006352">
    <property type="term" value="P:DNA-templated transcription initiation"/>
    <property type="evidence" value="ECO:0007669"/>
    <property type="project" value="InterPro"/>
</dbReference>
<name>A0A9D1QMR3_9LACO</name>
<dbReference type="NCBIfam" id="TIGR02937">
    <property type="entry name" value="sigma70-ECF"/>
    <property type="match status" value="1"/>
</dbReference>
<keyword evidence="3" id="KW-0731">Sigma factor</keyword>
<dbReference type="PANTHER" id="PTHR43133">
    <property type="entry name" value="RNA POLYMERASE ECF-TYPE SIGMA FACTO"/>
    <property type="match status" value="1"/>
</dbReference>
<feature type="domain" description="Helix-turn-helix conjugative transposon-like" evidence="6">
    <location>
        <begin position="15"/>
        <end position="71"/>
    </location>
</feature>
<dbReference type="GO" id="GO:0016987">
    <property type="term" value="F:sigma factor activity"/>
    <property type="evidence" value="ECO:0007669"/>
    <property type="project" value="UniProtKB-KW"/>
</dbReference>
<reference evidence="7" key="2">
    <citation type="submission" date="2021-04" db="EMBL/GenBank/DDBJ databases">
        <authorList>
            <person name="Gilroy R."/>
        </authorList>
    </citation>
    <scope>NUCLEOTIDE SEQUENCE</scope>
    <source>
        <strain evidence="7">ChiHejej3B27-2180</strain>
    </source>
</reference>
<dbReference type="GO" id="GO:0003677">
    <property type="term" value="F:DNA binding"/>
    <property type="evidence" value="ECO:0007669"/>
    <property type="project" value="UniProtKB-KW"/>
</dbReference>
<keyword evidence="4" id="KW-0238">DNA-binding</keyword>
<dbReference type="Gene3D" id="1.10.10.10">
    <property type="entry name" value="Winged helix-like DNA-binding domain superfamily/Winged helix DNA-binding domain"/>
    <property type="match status" value="1"/>
</dbReference>
<accession>A0A9D1QMR3</accession>
<dbReference type="PANTHER" id="PTHR43133:SF8">
    <property type="entry name" value="RNA POLYMERASE SIGMA FACTOR HI_1459-RELATED"/>
    <property type="match status" value="1"/>
</dbReference>
<evidence type="ECO:0000256" key="4">
    <source>
        <dbReference type="ARBA" id="ARBA00023125"/>
    </source>
</evidence>
<proteinExistence type="inferred from homology"/>
<evidence type="ECO:0000313" key="7">
    <source>
        <dbReference type="EMBL" id="HIW70022.1"/>
    </source>
</evidence>
<dbReference type="InterPro" id="IPR036388">
    <property type="entry name" value="WH-like_DNA-bd_sf"/>
</dbReference>
<evidence type="ECO:0000256" key="1">
    <source>
        <dbReference type="ARBA" id="ARBA00010641"/>
    </source>
</evidence>
<organism evidence="7 8">
    <name type="scientific">Candidatus Limosilactobacillus merdipullorum</name>
    <dbReference type="NCBI Taxonomy" id="2838653"/>
    <lineage>
        <taxon>Bacteria</taxon>
        <taxon>Bacillati</taxon>
        <taxon>Bacillota</taxon>
        <taxon>Bacilli</taxon>
        <taxon>Lactobacillales</taxon>
        <taxon>Lactobacillaceae</taxon>
        <taxon>Limosilactobacillus</taxon>
    </lineage>
</organism>
<evidence type="ECO:0000256" key="3">
    <source>
        <dbReference type="ARBA" id="ARBA00023082"/>
    </source>
</evidence>
<dbReference type="InterPro" id="IPR013324">
    <property type="entry name" value="RNA_pol_sigma_r3/r4-like"/>
</dbReference>
<dbReference type="InterPro" id="IPR024760">
    <property type="entry name" value="HTH_dom_conjug_TS-like"/>
</dbReference>
<evidence type="ECO:0000256" key="2">
    <source>
        <dbReference type="ARBA" id="ARBA00023015"/>
    </source>
</evidence>
<dbReference type="AlphaFoldDB" id="A0A9D1QMR3"/>
<evidence type="ECO:0000256" key="5">
    <source>
        <dbReference type="ARBA" id="ARBA00023163"/>
    </source>
</evidence>
<sequence>MDLRSFIEENQEELTLISGAKFGDRQSIDALFERYEPLVRKQWNRNKICAYEYDDWRQESLMTMMRVVSQYHADEMVRFCWFYKRALVNRARDLYRTQAASKRIPEEITSSIGEEGEQYLFERNIYGAPGEVVMIRQRFRDLLSHCSKMEAEVFIMWIHGYGVAEIADKIHCKPSQATSALARARKKARELGD</sequence>
<comment type="similarity">
    <text evidence="1">Belongs to the sigma-70 factor family. ECF subfamily.</text>
</comment>
<dbReference type="InterPro" id="IPR014284">
    <property type="entry name" value="RNA_pol_sigma-70_dom"/>
</dbReference>
<comment type="caution">
    <text evidence="7">The sequence shown here is derived from an EMBL/GenBank/DDBJ whole genome shotgun (WGS) entry which is preliminary data.</text>
</comment>
<dbReference type="Proteomes" id="UP000886878">
    <property type="component" value="Unassembled WGS sequence"/>
</dbReference>
<dbReference type="EMBL" id="DXGK01000025">
    <property type="protein sequence ID" value="HIW70022.1"/>
    <property type="molecule type" value="Genomic_DNA"/>
</dbReference>
<dbReference type="SUPFAM" id="SSF88659">
    <property type="entry name" value="Sigma3 and sigma4 domains of RNA polymerase sigma factors"/>
    <property type="match status" value="1"/>
</dbReference>
<dbReference type="SUPFAM" id="SSF88946">
    <property type="entry name" value="Sigma2 domain of RNA polymerase sigma factors"/>
    <property type="match status" value="1"/>
</dbReference>
<dbReference type="Pfam" id="PF12645">
    <property type="entry name" value="HTH_16"/>
    <property type="match status" value="1"/>
</dbReference>
<protein>
    <submittedName>
        <fullName evidence="7">Sigma-70 family RNA polymerase sigma factor</fullName>
    </submittedName>
</protein>
<dbReference type="InterPro" id="IPR039425">
    <property type="entry name" value="RNA_pol_sigma-70-like"/>
</dbReference>
<gene>
    <name evidence="7" type="ORF">H9876_01385</name>
</gene>
<keyword evidence="2" id="KW-0805">Transcription regulation</keyword>
<dbReference type="Gene3D" id="1.10.1740.10">
    <property type="match status" value="1"/>
</dbReference>
<keyword evidence="5" id="KW-0804">Transcription</keyword>
<reference evidence="7" key="1">
    <citation type="journal article" date="2021" name="PeerJ">
        <title>Extensive microbial diversity within the chicken gut microbiome revealed by metagenomics and culture.</title>
        <authorList>
            <person name="Gilroy R."/>
            <person name="Ravi A."/>
            <person name="Getino M."/>
            <person name="Pursley I."/>
            <person name="Horton D.L."/>
            <person name="Alikhan N.F."/>
            <person name="Baker D."/>
            <person name="Gharbi K."/>
            <person name="Hall N."/>
            <person name="Watson M."/>
            <person name="Adriaenssens E.M."/>
            <person name="Foster-Nyarko E."/>
            <person name="Jarju S."/>
            <person name="Secka A."/>
            <person name="Antonio M."/>
            <person name="Oren A."/>
            <person name="Chaudhuri R.R."/>
            <person name="La Ragione R."/>
            <person name="Hildebrand F."/>
            <person name="Pallen M.J."/>
        </authorList>
    </citation>
    <scope>NUCLEOTIDE SEQUENCE</scope>
    <source>
        <strain evidence="7">ChiHejej3B27-2180</strain>
    </source>
</reference>
<evidence type="ECO:0000259" key="6">
    <source>
        <dbReference type="Pfam" id="PF12645"/>
    </source>
</evidence>
<evidence type="ECO:0000313" key="8">
    <source>
        <dbReference type="Proteomes" id="UP000886878"/>
    </source>
</evidence>
<dbReference type="InterPro" id="IPR013325">
    <property type="entry name" value="RNA_pol_sigma_r2"/>
</dbReference>